<feature type="binding site" evidence="12">
    <location>
        <position position="307"/>
    </location>
    <ligand>
        <name>UDP-N-acetyl-alpha-D-glucosamine</name>
        <dbReference type="ChEBI" id="CHEBI:57705"/>
    </ligand>
</feature>
<keyword evidence="8 12" id="KW-0131">Cell cycle</keyword>
<comment type="subcellular location">
    <subcellularLocation>
        <location evidence="1 12">Cytoplasm</location>
    </subcellularLocation>
</comment>
<dbReference type="InterPro" id="IPR050068">
    <property type="entry name" value="MurA_subfamily"/>
</dbReference>
<dbReference type="Pfam" id="PF00275">
    <property type="entry name" value="EPSP_synthase"/>
    <property type="match status" value="1"/>
</dbReference>
<dbReference type="InterPro" id="IPR036968">
    <property type="entry name" value="Enolpyruvate_Tfrase_sf"/>
</dbReference>
<dbReference type="InterPro" id="IPR005750">
    <property type="entry name" value="UDP_GlcNAc_COvinyl_MurA"/>
</dbReference>
<feature type="active site" description="Proton donor" evidence="12">
    <location>
        <position position="118"/>
    </location>
</feature>
<evidence type="ECO:0000313" key="15">
    <source>
        <dbReference type="Proteomes" id="UP000319296"/>
    </source>
</evidence>
<evidence type="ECO:0000256" key="8">
    <source>
        <dbReference type="ARBA" id="ARBA00023306"/>
    </source>
</evidence>
<comment type="caution">
    <text evidence="12">Lacks conserved residue(s) required for the propagation of feature annotation.</text>
</comment>
<dbReference type="NCBIfam" id="NF006873">
    <property type="entry name" value="PRK09369.1"/>
    <property type="match status" value="1"/>
</dbReference>
<evidence type="ECO:0000256" key="4">
    <source>
        <dbReference type="ARBA" id="ARBA00022618"/>
    </source>
</evidence>
<evidence type="ECO:0000313" key="14">
    <source>
        <dbReference type="EMBL" id="RZD18310.1"/>
    </source>
</evidence>
<comment type="caution">
    <text evidence="14">The sequence shown here is derived from an EMBL/GenBank/DDBJ whole genome shotgun (WGS) entry which is preliminary data.</text>
</comment>
<keyword evidence="5 12" id="KW-0808">Transferase</keyword>
<comment type="catalytic activity">
    <reaction evidence="11 12">
        <text>phosphoenolpyruvate + UDP-N-acetyl-alpha-D-glucosamine = UDP-N-acetyl-3-O-(1-carboxyvinyl)-alpha-D-glucosamine + phosphate</text>
        <dbReference type="Rhea" id="RHEA:18681"/>
        <dbReference type="ChEBI" id="CHEBI:43474"/>
        <dbReference type="ChEBI" id="CHEBI:57705"/>
        <dbReference type="ChEBI" id="CHEBI:58702"/>
        <dbReference type="ChEBI" id="CHEBI:68483"/>
        <dbReference type="EC" id="2.5.1.7"/>
    </reaction>
</comment>
<feature type="binding site" evidence="12">
    <location>
        <position position="94"/>
    </location>
    <ligand>
        <name>UDP-N-acetyl-alpha-D-glucosamine</name>
        <dbReference type="ChEBI" id="CHEBI:57705"/>
    </ligand>
</feature>
<evidence type="ECO:0000256" key="9">
    <source>
        <dbReference type="ARBA" id="ARBA00023316"/>
    </source>
</evidence>
<evidence type="ECO:0000256" key="11">
    <source>
        <dbReference type="ARBA" id="ARBA00047527"/>
    </source>
</evidence>
<feature type="domain" description="Enolpyruvate transferase" evidence="13">
    <location>
        <begin position="7"/>
        <end position="409"/>
    </location>
</feature>
<gene>
    <name evidence="12 14" type="primary">murA</name>
    <name evidence="14" type="ORF">EVG15_06825</name>
</gene>
<dbReference type="GO" id="GO:0009252">
    <property type="term" value="P:peptidoglycan biosynthetic process"/>
    <property type="evidence" value="ECO:0007669"/>
    <property type="project" value="UniProtKB-UniRule"/>
</dbReference>
<dbReference type="PANTHER" id="PTHR43783">
    <property type="entry name" value="UDP-N-ACETYLGLUCOSAMINE 1-CARBOXYVINYLTRANSFERASE"/>
    <property type="match status" value="1"/>
</dbReference>
<evidence type="ECO:0000256" key="2">
    <source>
        <dbReference type="ARBA" id="ARBA00004752"/>
    </source>
</evidence>
<feature type="binding site" evidence="12">
    <location>
        <begin position="22"/>
        <end position="23"/>
    </location>
    <ligand>
        <name>phosphoenolpyruvate</name>
        <dbReference type="ChEBI" id="CHEBI:58702"/>
    </ligand>
</feature>
<keyword evidence="9 12" id="KW-0961">Cell wall biogenesis/degradation</keyword>
<name>A0A519BM04_9DELT</name>
<evidence type="ECO:0000256" key="5">
    <source>
        <dbReference type="ARBA" id="ARBA00022679"/>
    </source>
</evidence>
<dbReference type="NCBIfam" id="TIGR01072">
    <property type="entry name" value="murA"/>
    <property type="match status" value="1"/>
</dbReference>
<dbReference type="UniPathway" id="UPA00219"/>
<keyword evidence="3 12" id="KW-0963">Cytoplasm</keyword>
<dbReference type="InterPro" id="IPR001986">
    <property type="entry name" value="Enolpyruvate_Tfrase_dom"/>
</dbReference>
<keyword evidence="6 12" id="KW-0133">Cell shape</keyword>
<reference evidence="14 15" key="1">
    <citation type="journal article" date="2019" name="ISME J.">
        <title>Insights into ecological role of a new deltaproteobacterial order Candidatus Acidulodesulfobacterales by metagenomics and metatranscriptomics.</title>
        <authorList>
            <person name="Tan S."/>
            <person name="Liu J."/>
            <person name="Fang Y."/>
            <person name="Hedlund B.P."/>
            <person name="Lian Z.H."/>
            <person name="Huang L.Y."/>
            <person name="Li J.T."/>
            <person name="Huang L.N."/>
            <person name="Li W.J."/>
            <person name="Jiang H.C."/>
            <person name="Dong H.L."/>
            <person name="Shu W.S."/>
        </authorList>
    </citation>
    <scope>NUCLEOTIDE SEQUENCE [LARGE SCALE GENOMIC DNA]</scope>
    <source>
        <strain evidence="14">AP1</strain>
    </source>
</reference>
<evidence type="ECO:0000256" key="7">
    <source>
        <dbReference type="ARBA" id="ARBA00022984"/>
    </source>
</evidence>
<dbReference type="GO" id="GO:0019277">
    <property type="term" value="P:UDP-N-acetylgalactosamine biosynthetic process"/>
    <property type="evidence" value="ECO:0007669"/>
    <property type="project" value="InterPro"/>
</dbReference>
<dbReference type="FunFam" id="3.65.10.10:FF:000001">
    <property type="entry name" value="UDP-N-acetylglucosamine 1-carboxyvinyltransferase"/>
    <property type="match status" value="1"/>
</dbReference>
<feature type="modified residue" description="2-(S-cysteinyl)pyruvic acid O-phosphothioketal" evidence="12">
    <location>
        <position position="118"/>
    </location>
</feature>
<evidence type="ECO:0000256" key="10">
    <source>
        <dbReference type="ARBA" id="ARBA00038367"/>
    </source>
</evidence>
<sequence length="447" mass="47944">MEKIIIEGGIPLRGEVSISGSKNAALPIIASSIMFDDPNNELYNVPNLQDIVTIKKLLISLNAEVKDSDDGKLFINTSTINNFDAPYDLVKTMRASVLVLGPLLAKYKRARVSLPGGCAIGARPIDFHLQALRALGASITMEHGYVEATAGKLKGAEIIFPIPSVTGTENIIMAATLAEGTTIIKNAAREPEIDDLILALCNGGANIKRVLPSVIVIKGVKKLNKLSHYIVSDRIEAGTYMVASAITQGDIIVKNVDLNHISSITDKLTEAGVKINVISPSSIRVKGPKTIKSVDISTAPFPYFPTDMQAQMMALMSIASGLCVITENIFENRFMHVAELRRLGADIKVCGNFAIVKGTGALLGTDVMATDLRASASLVLAGLASSKDYTSISRIYHLDRGYEAMEKKLSGLGAIISRVDDSNKTDYNDNEDYLTSQSMQSIASGIK</sequence>
<evidence type="ECO:0000256" key="12">
    <source>
        <dbReference type="HAMAP-Rule" id="MF_00111"/>
    </source>
</evidence>
<evidence type="ECO:0000256" key="6">
    <source>
        <dbReference type="ARBA" id="ARBA00022960"/>
    </source>
</evidence>
<dbReference type="InterPro" id="IPR013792">
    <property type="entry name" value="RNA3'P_cycl/enolpyr_Trfase_a/b"/>
</dbReference>
<feature type="binding site" evidence="12">
    <location>
        <position position="329"/>
    </location>
    <ligand>
        <name>UDP-N-acetyl-alpha-D-glucosamine</name>
        <dbReference type="ChEBI" id="CHEBI:57705"/>
    </ligand>
</feature>
<dbReference type="Gene3D" id="3.65.10.10">
    <property type="entry name" value="Enolpyruvate transferase domain"/>
    <property type="match status" value="2"/>
</dbReference>
<dbReference type="AlphaFoldDB" id="A0A519BM04"/>
<proteinExistence type="inferred from homology"/>
<dbReference type="PANTHER" id="PTHR43783:SF1">
    <property type="entry name" value="UDP-N-ACETYLGLUCOSAMINE 1-CARBOXYVINYLTRANSFERASE"/>
    <property type="match status" value="1"/>
</dbReference>
<keyword evidence="12" id="KW-0670">Pyruvate</keyword>
<organism evidence="14 15">
    <name type="scientific">Candidatus Acididesulfobacter diazotrophicus</name>
    <dbReference type="NCBI Taxonomy" id="2597226"/>
    <lineage>
        <taxon>Bacteria</taxon>
        <taxon>Deltaproteobacteria</taxon>
        <taxon>Candidatus Acidulodesulfobacterales</taxon>
        <taxon>Candidatus Acididesulfobacter</taxon>
    </lineage>
</organism>
<keyword evidence="4 12" id="KW-0132">Cell division</keyword>
<keyword evidence="7 12" id="KW-0573">Peptidoglycan synthesis</keyword>
<dbReference type="SUPFAM" id="SSF55205">
    <property type="entry name" value="EPT/RTPC-like"/>
    <property type="match status" value="1"/>
</dbReference>
<evidence type="ECO:0000256" key="1">
    <source>
        <dbReference type="ARBA" id="ARBA00004496"/>
    </source>
</evidence>
<comment type="similarity">
    <text evidence="10 12">Belongs to the EPSP synthase family. MurA subfamily.</text>
</comment>
<dbReference type="HAMAP" id="MF_00111">
    <property type="entry name" value="MurA"/>
    <property type="match status" value="1"/>
</dbReference>
<dbReference type="GO" id="GO:0051301">
    <property type="term" value="P:cell division"/>
    <property type="evidence" value="ECO:0007669"/>
    <property type="project" value="UniProtKB-KW"/>
</dbReference>
<comment type="function">
    <text evidence="12">Cell wall formation. Adds enolpyruvyl to UDP-N-acetylglucosamine.</text>
</comment>
<dbReference type="EC" id="2.5.1.7" evidence="12"/>
<dbReference type="GO" id="GO:0005737">
    <property type="term" value="C:cytoplasm"/>
    <property type="evidence" value="ECO:0007669"/>
    <property type="project" value="UniProtKB-SubCell"/>
</dbReference>
<dbReference type="CDD" id="cd01555">
    <property type="entry name" value="UdpNAET"/>
    <property type="match status" value="1"/>
</dbReference>
<dbReference type="EMBL" id="SGBB01000011">
    <property type="protein sequence ID" value="RZD18310.1"/>
    <property type="molecule type" value="Genomic_DNA"/>
</dbReference>
<evidence type="ECO:0000259" key="13">
    <source>
        <dbReference type="Pfam" id="PF00275"/>
    </source>
</evidence>
<protein>
    <recommendedName>
        <fullName evidence="12">UDP-N-acetylglucosamine 1-carboxyvinyltransferase</fullName>
        <ecNumber evidence="12">2.5.1.7</ecNumber>
    </recommendedName>
    <alternativeName>
        <fullName evidence="12">Enoylpyruvate transferase</fullName>
    </alternativeName>
    <alternativeName>
        <fullName evidence="12">UDP-N-acetylglucosamine enolpyruvyl transferase</fullName>
        <shortName evidence="12">EPT</shortName>
    </alternativeName>
</protein>
<dbReference type="GO" id="GO:0008760">
    <property type="term" value="F:UDP-N-acetylglucosamine 1-carboxyvinyltransferase activity"/>
    <property type="evidence" value="ECO:0007669"/>
    <property type="project" value="UniProtKB-UniRule"/>
</dbReference>
<dbReference type="GO" id="GO:0008360">
    <property type="term" value="P:regulation of cell shape"/>
    <property type="evidence" value="ECO:0007669"/>
    <property type="project" value="UniProtKB-KW"/>
</dbReference>
<dbReference type="Proteomes" id="UP000319296">
    <property type="component" value="Unassembled WGS sequence"/>
</dbReference>
<evidence type="ECO:0000256" key="3">
    <source>
        <dbReference type="ARBA" id="ARBA00022490"/>
    </source>
</evidence>
<dbReference type="GO" id="GO:0071555">
    <property type="term" value="P:cell wall organization"/>
    <property type="evidence" value="ECO:0007669"/>
    <property type="project" value="UniProtKB-KW"/>
</dbReference>
<comment type="pathway">
    <text evidence="2 12">Cell wall biogenesis; peptidoglycan biosynthesis.</text>
</comment>
<accession>A0A519BM04</accession>